<name>A0A2G5F350_AQUCA</name>
<feature type="compositionally biased region" description="Polar residues" evidence="1">
    <location>
        <begin position="85"/>
        <end position="101"/>
    </location>
</feature>
<dbReference type="PANTHER" id="PTHR31589">
    <property type="entry name" value="PROTEIN, PUTATIVE (DUF239)-RELATED-RELATED"/>
    <property type="match status" value="1"/>
</dbReference>
<proteinExistence type="predicted"/>
<keyword evidence="5" id="KW-1185">Reference proteome</keyword>
<protein>
    <recommendedName>
        <fullName evidence="3">Neprosin PEP catalytic domain-containing protein</fullName>
    </recommendedName>
</protein>
<dbReference type="InterPro" id="IPR053168">
    <property type="entry name" value="Glutamic_endopeptidase"/>
</dbReference>
<dbReference type="PROSITE" id="PS52045">
    <property type="entry name" value="NEPROSIN_PEP_CD"/>
    <property type="match status" value="1"/>
</dbReference>
<dbReference type="InterPro" id="IPR025521">
    <property type="entry name" value="Neprosin_propep"/>
</dbReference>
<feature type="signal peptide" evidence="2">
    <location>
        <begin position="1"/>
        <end position="17"/>
    </location>
</feature>
<gene>
    <name evidence="4" type="ORF">AQUCO_00200409v1</name>
</gene>
<dbReference type="Pfam" id="PF03080">
    <property type="entry name" value="Neprosin"/>
    <property type="match status" value="1"/>
</dbReference>
<organism evidence="4 5">
    <name type="scientific">Aquilegia coerulea</name>
    <name type="common">Rocky mountain columbine</name>
    <dbReference type="NCBI Taxonomy" id="218851"/>
    <lineage>
        <taxon>Eukaryota</taxon>
        <taxon>Viridiplantae</taxon>
        <taxon>Streptophyta</taxon>
        <taxon>Embryophyta</taxon>
        <taxon>Tracheophyta</taxon>
        <taxon>Spermatophyta</taxon>
        <taxon>Magnoliopsida</taxon>
        <taxon>Ranunculales</taxon>
        <taxon>Ranunculaceae</taxon>
        <taxon>Thalictroideae</taxon>
        <taxon>Aquilegia</taxon>
    </lineage>
</organism>
<feature type="chain" id="PRO_5013882173" description="Neprosin PEP catalytic domain-containing protein" evidence="2">
    <location>
        <begin position="18"/>
        <end position="397"/>
    </location>
</feature>
<feature type="domain" description="Neprosin PEP catalytic" evidence="3">
    <location>
        <begin position="145"/>
        <end position="396"/>
    </location>
</feature>
<dbReference type="Proteomes" id="UP000230069">
    <property type="component" value="Unassembled WGS sequence"/>
</dbReference>
<dbReference type="Gene3D" id="3.90.1320.10">
    <property type="entry name" value="Outer-capsid protein sigma 3, large lobe"/>
    <property type="match status" value="1"/>
</dbReference>
<evidence type="ECO:0000256" key="1">
    <source>
        <dbReference type="SAM" id="MobiDB-lite"/>
    </source>
</evidence>
<dbReference type="FunCoup" id="A0A2G5F350">
    <property type="interactions" value="54"/>
</dbReference>
<dbReference type="AlphaFoldDB" id="A0A2G5F350"/>
<keyword evidence="2" id="KW-0732">Signal</keyword>
<feature type="region of interest" description="Disordered" evidence="1">
    <location>
        <begin position="85"/>
        <end position="109"/>
    </location>
</feature>
<sequence length="397" mass="43584">MAFKVSLFLFFVALVVSSLCNFEVDGRRILSKDEDLELEQQLNVLNKPMIKTIQDESGDLFDCIDINMQPALDHPLLKDHKIQMKPTSHPKSLAKKSSSTSQRKESPKALLRKIGCPEGTVPIQRTKKEDLIRAKSFGLNFPMLTTEFPGLHLAGIHSTGAATFYGAQASMNLINPKVTEDQASMAIISIVNNNKVILAAGWAVAPKLYGDHDTHLITYWKGDNNSGCYNLMCPGFVLVENHYGFQVKQNISVLDGPQNEMEILIWHDNQSDSWWVSYPNVTKDHTIDIGYWPGSLVPGLSKGASSVSFGGITQGPANGPSPPMGYGTFPKNNFKLSGYFAEMQIIDQNGYLTGLVGSWEESADSPQCYGVNNYGKQDDDNGYVMEYGGPGGSNCGK</sequence>
<dbReference type="STRING" id="218851.A0A2G5F350"/>
<reference evidence="4 5" key="1">
    <citation type="submission" date="2017-09" db="EMBL/GenBank/DDBJ databases">
        <title>WGS assembly of Aquilegia coerulea Goldsmith.</title>
        <authorList>
            <person name="Hodges S."/>
            <person name="Kramer E."/>
            <person name="Nordborg M."/>
            <person name="Tomkins J."/>
            <person name="Borevitz J."/>
            <person name="Derieg N."/>
            <person name="Yan J."/>
            <person name="Mihaltcheva S."/>
            <person name="Hayes R.D."/>
            <person name="Rokhsar D."/>
        </authorList>
    </citation>
    <scope>NUCLEOTIDE SEQUENCE [LARGE SCALE GENOMIC DNA]</scope>
    <source>
        <strain evidence="5">cv. Goldsmith</strain>
    </source>
</reference>
<dbReference type="EMBL" id="KZ305019">
    <property type="protein sequence ID" value="PIA62389.1"/>
    <property type="molecule type" value="Genomic_DNA"/>
</dbReference>
<dbReference type="Pfam" id="PF14365">
    <property type="entry name" value="Neprosin_AP"/>
    <property type="match status" value="1"/>
</dbReference>
<evidence type="ECO:0000313" key="4">
    <source>
        <dbReference type="EMBL" id="PIA62389.1"/>
    </source>
</evidence>
<evidence type="ECO:0000313" key="5">
    <source>
        <dbReference type="Proteomes" id="UP000230069"/>
    </source>
</evidence>
<accession>A0A2G5F350</accession>
<dbReference type="OrthoDB" id="1858978at2759"/>
<evidence type="ECO:0000256" key="2">
    <source>
        <dbReference type="SAM" id="SignalP"/>
    </source>
</evidence>
<dbReference type="InterPro" id="IPR004314">
    <property type="entry name" value="Neprosin"/>
</dbReference>
<evidence type="ECO:0000259" key="3">
    <source>
        <dbReference type="PROSITE" id="PS52045"/>
    </source>
</evidence>
<dbReference type="InParanoid" id="A0A2G5F350"/>